<dbReference type="InterPro" id="IPR018958">
    <property type="entry name" value="Knr4/Smi1-like_dom"/>
</dbReference>
<dbReference type="OrthoDB" id="8657476at2"/>
<keyword evidence="3" id="KW-1185">Reference proteome</keyword>
<protein>
    <submittedName>
        <fullName evidence="2">SMI1 / KNR4 family (SUKH-1)</fullName>
    </submittedName>
</protein>
<dbReference type="InterPro" id="IPR037883">
    <property type="entry name" value="Knr4/Smi1-like_sf"/>
</dbReference>
<dbReference type="EMBL" id="FORI01000007">
    <property type="protein sequence ID" value="SFI86170.1"/>
    <property type="molecule type" value="Genomic_DNA"/>
</dbReference>
<feature type="domain" description="Knr4/Smi1-like" evidence="1">
    <location>
        <begin position="8"/>
        <end position="124"/>
    </location>
</feature>
<proteinExistence type="predicted"/>
<reference evidence="3" key="1">
    <citation type="submission" date="2016-10" db="EMBL/GenBank/DDBJ databases">
        <authorList>
            <person name="Varghese N."/>
            <person name="Submissions S."/>
        </authorList>
    </citation>
    <scope>NUCLEOTIDE SEQUENCE [LARGE SCALE GENOMIC DNA]</scope>
    <source>
        <strain evidence="3">XBD1002</strain>
    </source>
</reference>
<gene>
    <name evidence="2" type="ORF">SAMN04487775_10793</name>
</gene>
<dbReference type="SUPFAM" id="SSF160631">
    <property type="entry name" value="SMI1/KNR4-like"/>
    <property type="match status" value="1"/>
</dbReference>
<dbReference type="RefSeq" id="WP_074932307.1">
    <property type="nucleotide sequence ID" value="NZ_FORI01000007.1"/>
</dbReference>
<dbReference type="Pfam" id="PF09346">
    <property type="entry name" value="SMI1_KNR4"/>
    <property type="match status" value="1"/>
</dbReference>
<evidence type="ECO:0000313" key="3">
    <source>
        <dbReference type="Proteomes" id="UP000182737"/>
    </source>
</evidence>
<evidence type="ECO:0000313" key="2">
    <source>
        <dbReference type="EMBL" id="SFI86170.1"/>
    </source>
</evidence>
<dbReference type="Proteomes" id="UP000182737">
    <property type="component" value="Unassembled WGS sequence"/>
</dbReference>
<sequence>MNWNYVKPTTVEKISHVEKMIDAHLPENLKTIVLLNNNGRPEKDCFDTEINQGVQFKQLLSFNEDDVETIYAYIDFIKKEKIFPFADDPSGNLICLDKEKIILWNHETNEKEFIADSLEDFINSLYE</sequence>
<dbReference type="Gene3D" id="3.40.1580.10">
    <property type="entry name" value="SMI1/KNR4-like"/>
    <property type="match status" value="1"/>
</dbReference>
<organism evidence="2 3">
    <name type="scientific">Treponema bryantii</name>
    <dbReference type="NCBI Taxonomy" id="163"/>
    <lineage>
        <taxon>Bacteria</taxon>
        <taxon>Pseudomonadati</taxon>
        <taxon>Spirochaetota</taxon>
        <taxon>Spirochaetia</taxon>
        <taxon>Spirochaetales</taxon>
        <taxon>Treponemataceae</taxon>
        <taxon>Treponema</taxon>
    </lineage>
</organism>
<dbReference type="SMART" id="SM00860">
    <property type="entry name" value="SMI1_KNR4"/>
    <property type="match status" value="1"/>
</dbReference>
<dbReference type="AlphaFoldDB" id="A0A1I3LNQ5"/>
<name>A0A1I3LNQ5_9SPIR</name>
<evidence type="ECO:0000259" key="1">
    <source>
        <dbReference type="SMART" id="SM00860"/>
    </source>
</evidence>
<accession>A0A1I3LNQ5</accession>